<dbReference type="SUPFAM" id="SSF46955">
    <property type="entry name" value="Putative DNA-binding domain"/>
    <property type="match status" value="1"/>
</dbReference>
<dbReference type="RefSeq" id="WP_338363266.1">
    <property type="nucleotide sequence ID" value="NZ_CAWVOK010000002.1"/>
</dbReference>
<comment type="caution">
    <text evidence="2">The sequence shown here is derived from an EMBL/GenBank/DDBJ whole genome shotgun (WGS) entry which is preliminary data.</text>
</comment>
<sequence length="62" mass="7413">MKLTVQQASKELNVSTATIRRWDKKGLIKSIRTNRNYRLFDLKEIDRVNKKFNGISKQYKQL</sequence>
<dbReference type="Gene3D" id="1.10.1660.10">
    <property type="match status" value="1"/>
</dbReference>
<proteinExistence type="predicted"/>
<reference evidence="2 3" key="1">
    <citation type="submission" date="2024-01" db="EMBL/GenBank/DDBJ databases">
        <authorList>
            <person name="Kunselman E."/>
        </authorList>
    </citation>
    <scope>NUCLEOTIDE SEQUENCE [LARGE SCALE GENOMIC DNA]</scope>
    <source>
        <strain evidence="2">2 abalone samples</strain>
    </source>
</reference>
<feature type="domain" description="HTH merR-type" evidence="1">
    <location>
        <begin position="2"/>
        <end position="48"/>
    </location>
</feature>
<dbReference type="PROSITE" id="PS50937">
    <property type="entry name" value="HTH_MERR_2"/>
    <property type="match status" value="1"/>
</dbReference>
<evidence type="ECO:0000313" key="3">
    <source>
        <dbReference type="Proteomes" id="UP001314181"/>
    </source>
</evidence>
<dbReference type="InterPro" id="IPR000551">
    <property type="entry name" value="MerR-type_HTH_dom"/>
</dbReference>
<protein>
    <recommendedName>
        <fullName evidence="1">HTH merR-type domain-containing protein</fullName>
    </recommendedName>
</protein>
<evidence type="ECO:0000313" key="2">
    <source>
        <dbReference type="EMBL" id="CAK8162307.1"/>
    </source>
</evidence>
<keyword evidence="3" id="KW-1185">Reference proteome</keyword>
<dbReference type="EMBL" id="CAWVOK010000002">
    <property type="protein sequence ID" value="CAK8162307.1"/>
    <property type="molecule type" value="Genomic_DNA"/>
</dbReference>
<accession>A0ABP0ERJ4</accession>
<dbReference type="Proteomes" id="UP001314181">
    <property type="component" value="Unassembled WGS sequence"/>
</dbReference>
<dbReference type="InterPro" id="IPR009061">
    <property type="entry name" value="DNA-bd_dom_put_sf"/>
</dbReference>
<organism evidence="2 3">
    <name type="scientific">Candidatus Xenohaliotis californiensis</name>
    <dbReference type="NCBI Taxonomy" id="84677"/>
    <lineage>
        <taxon>Bacteria</taxon>
        <taxon>Pseudomonadati</taxon>
        <taxon>Pseudomonadota</taxon>
        <taxon>Alphaproteobacteria</taxon>
        <taxon>Rickettsiales</taxon>
        <taxon>Anaplasmataceae</taxon>
        <taxon>Candidatus Xenohaliotis</taxon>
    </lineage>
</organism>
<dbReference type="SMART" id="SM00422">
    <property type="entry name" value="HTH_MERR"/>
    <property type="match status" value="1"/>
</dbReference>
<name>A0ABP0ERJ4_9RICK</name>
<gene>
    <name evidence="2" type="ORF">CAXC1_110014</name>
</gene>
<dbReference type="CDD" id="cd04761">
    <property type="entry name" value="HTH_MerR-SF"/>
    <property type="match status" value="1"/>
</dbReference>
<dbReference type="Pfam" id="PF00376">
    <property type="entry name" value="MerR"/>
    <property type="match status" value="1"/>
</dbReference>
<evidence type="ECO:0000259" key="1">
    <source>
        <dbReference type="PROSITE" id="PS50937"/>
    </source>
</evidence>